<reference evidence="1" key="1">
    <citation type="journal article" date="2020" name="Mol. Plant Microbe Interact.">
        <title>Genome Sequence of the Biocontrol Agent Coniothyrium minitans strain Conio (IMI 134523).</title>
        <authorList>
            <person name="Patel D."/>
            <person name="Shittu T.A."/>
            <person name="Baroncelli R."/>
            <person name="Muthumeenakshi S."/>
            <person name="Osborne T.H."/>
            <person name="Janganan T.K."/>
            <person name="Sreenivasaprasad S."/>
        </authorList>
    </citation>
    <scope>NUCLEOTIDE SEQUENCE</scope>
    <source>
        <strain evidence="1">Conio</strain>
    </source>
</reference>
<comment type="caution">
    <text evidence="1">The sequence shown here is derived from an EMBL/GenBank/DDBJ whole genome shotgun (WGS) entry which is preliminary data.</text>
</comment>
<keyword evidence="2" id="KW-1185">Reference proteome</keyword>
<proteinExistence type="predicted"/>
<evidence type="ECO:0000313" key="1">
    <source>
        <dbReference type="EMBL" id="KAF9728894.1"/>
    </source>
</evidence>
<name>A0A9P6G4Q5_9PLEO</name>
<evidence type="ECO:0000313" key="2">
    <source>
        <dbReference type="Proteomes" id="UP000756921"/>
    </source>
</evidence>
<dbReference type="Proteomes" id="UP000756921">
    <property type="component" value="Unassembled WGS sequence"/>
</dbReference>
<dbReference type="EMBL" id="WJXW01000018">
    <property type="protein sequence ID" value="KAF9728894.1"/>
    <property type="molecule type" value="Genomic_DNA"/>
</dbReference>
<sequence>MQKRWQSVGVEGSVLLQGLQLVMEQCVTMLWTGNGGRAARITIA</sequence>
<gene>
    <name evidence="1" type="ORF">PMIN01_13274</name>
</gene>
<protein>
    <submittedName>
        <fullName evidence="1">Uncharacterized protein</fullName>
    </submittedName>
</protein>
<dbReference type="AlphaFoldDB" id="A0A9P6G4Q5"/>
<accession>A0A9P6G4Q5</accession>
<organism evidence="1 2">
    <name type="scientific">Paraphaeosphaeria minitans</name>
    <dbReference type="NCBI Taxonomy" id="565426"/>
    <lineage>
        <taxon>Eukaryota</taxon>
        <taxon>Fungi</taxon>
        <taxon>Dikarya</taxon>
        <taxon>Ascomycota</taxon>
        <taxon>Pezizomycotina</taxon>
        <taxon>Dothideomycetes</taxon>
        <taxon>Pleosporomycetidae</taxon>
        <taxon>Pleosporales</taxon>
        <taxon>Massarineae</taxon>
        <taxon>Didymosphaeriaceae</taxon>
        <taxon>Paraphaeosphaeria</taxon>
    </lineage>
</organism>